<accession>A0A6J5FZK2</accession>
<reference evidence="10 11" key="1">
    <citation type="submission" date="2020-04" db="EMBL/GenBank/DDBJ databases">
        <authorList>
            <person name="De Canck E."/>
        </authorList>
    </citation>
    <scope>NUCLEOTIDE SEQUENCE [LARGE SCALE GENOMIC DNA]</scope>
    <source>
        <strain evidence="10 11">LMG 28688</strain>
    </source>
</reference>
<dbReference type="InterPro" id="IPR056739">
    <property type="entry name" value="NfeD_membrane"/>
</dbReference>
<feature type="domain" description="NfeD-like C-terminal" evidence="7">
    <location>
        <begin position="446"/>
        <end position="506"/>
    </location>
</feature>
<dbReference type="PANTHER" id="PTHR33507">
    <property type="entry name" value="INNER MEMBRANE PROTEIN YBBJ"/>
    <property type="match status" value="1"/>
</dbReference>
<dbReference type="InterPro" id="IPR052165">
    <property type="entry name" value="Membrane_assoc_protease"/>
</dbReference>
<evidence type="ECO:0000313" key="10">
    <source>
        <dbReference type="EMBL" id="CAB3787953.1"/>
    </source>
</evidence>
<evidence type="ECO:0000256" key="1">
    <source>
        <dbReference type="ARBA" id="ARBA00004141"/>
    </source>
</evidence>
<evidence type="ECO:0000259" key="7">
    <source>
        <dbReference type="Pfam" id="PF01957"/>
    </source>
</evidence>
<dbReference type="GO" id="GO:0016020">
    <property type="term" value="C:membrane"/>
    <property type="evidence" value="ECO:0007669"/>
    <property type="project" value="UniProtKB-SubCell"/>
</dbReference>
<feature type="transmembrane region" description="Helical" evidence="6">
    <location>
        <begin position="382"/>
        <end position="401"/>
    </location>
</feature>
<evidence type="ECO:0000256" key="5">
    <source>
        <dbReference type="SAM" id="MobiDB-lite"/>
    </source>
</evidence>
<comment type="subcellular location">
    <subcellularLocation>
        <location evidence="1">Membrane</location>
        <topology evidence="1">Multi-pass membrane protein</topology>
    </subcellularLocation>
</comment>
<keyword evidence="3 6" id="KW-1133">Transmembrane helix</keyword>
<feature type="domain" description="NfeD integral membrane" evidence="8">
    <location>
        <begin position="313"/>
        <end position="429"/>
    </location>
</feature>
<dbReference type="SUPFAM" id="SSF141322">
    <property type="entry name" value="NfeD domain-like"/>
    <property type="match status" value="1"/>
</dbReference>
<dbReference type="CDD" id="cd07020">
    <property type="entry name" value="Clp_protease_NfeD_1"/>
    <property type="match status" value="1"/>
</dbReference>
<dbReference type="SUPFAM" id="SSF52096">
    <property type="entry name" value="ClpP/crotonase"/>
    <property type="match status" value="1"/>
</dbReference>
<dbReference type="Gene3D" id="3.90.226.10">
    <property type="entry name" value="2-enoyl-CoA Hydratase, Chain A, domain 1"/>
    <property type="match status" value="1"/>
</dbReference>
<dbReference type="EMBL" id="CADIKL010000010">
    <property type="protein sequence ID" value="CAB3787953.1"/>
    <property type="molecule type" value="Genomic_DNA"/>
</dbReference>
<protein>
    <recommendedName>
        <fullName evidence="12">NfeD-like C-terminal domain-containing protein</fullName>
    </recommendedName>
</protein>
<keyword evidence="2 6" id="KW-0812">Transmembrane</keyword>
<evidence type="ECO:0000313" key="11">
    <source>
        <dbReference type="Proteomes" id="UP000494119"/>
    </source>
</evidence>
<dbReference type="Gene3D" id="2.40.50.140">
    <property type="entry name" value="Nucleic acid-binding proteins"/>
    <property type="match status" value="1"/>
</dbReference>
<dbReference type="FunFam" id="3.90.226.10:FF:000089">
    <property type="entry name" value="Membrane-bound serine protease"/>
    <property type="match status" value="1"/>
</dbReference>
<dbReference type="InterPro" id="IPR002810">
    <property type="entry name" value="NfeD-like_C"/>
</dbReference>
<feature type="region of interest" description="Disordered" evidence="5">
    <location>
        <begin position="1"/>
        <end position="24"/>
    </location>
</feature>
<evidence type="ECO:0000259" key="8">
    <source>
        <dbReference type="Pfam" id="PF24961"/>
    </source>
</evidence>
<dbReference type="Proteomes" id="UP000494119">
    <property type="component" value="Unassembled WGS sequence"/>
</dbReference>
<dbReference type="InterPro" id="IPR029045">
    <property type="entry name" value="ClpP/crotonase-like_dom_sf"/>
</dbReference>
<evidence type="ECO:0000256" key="3">
    <source>
        <dbReference type="ARBA" id="ARBA00022989"/>
    </source>
</evidence>
<feature type="region of interest" description="Disordered" evidence="5">
    <location>
        <begin position="172"/>
        <end position="210"/>
    </location>
</feature>
<evidence type="ECO:0000256" key="6">
    <source>
        <dbReference type="SAM" id="Phobius"/>
    </source>
</evidence>
<dbReference type="PANTHER" id="PTHR33507:SF4">
    <property type="entry name" value="NODULATION COMPETITIVENESS PROTEIN NFED"/>
    <property type="match status" value="1"/>
</dbReference>
<name>A0A6J5FZK2_9BURK</name>
<organism evidence="10 11">
    <name type="scientific">Paraburkholderia caffeinitolerans</name>
    <dbReference type="NCBI Taxonomy" id="1723730"/>
    <lineage>
        <taxon>Bacteria</taxon>
        <taxon>Pseudomonadati</taxon>
        <taxon>Pseudomonadota</taxon>
        <taxon>Betaproteobacteria</taxon>
        <taxon>Burkholderiales</taxon>
        <taxon>Burkholderiaceae</taxon>
        <taxon>Paraburkholderia</taxon>
    </lineage>
</organism>
<evidence type="ECO:0008006" key="12">
    <source>
        <dbReference type="Google" id="ProtNLM"/>
    </source>
</evidence>
<dbReference type="Pfam" id="PF24961">
    <property type="entry name" value="NfeD_membrane"/>
    <property type="match status" value="1"/>
</dbReference>
<dbReference type="AlphaFoldDB" id="A0A6J5FZK2"/>
<feature type="transmembrane region" description="Helical" evidence="6">
    <location>
        <begin position="30"/>
        <end position="53"/>
    </location>
</feature>
<sequence>MRAHRPTRAAEHDAPPPHARQPRHPLPARLARAALFAALLVVCAAVAALSAMAQAQRAPAADQRPVVVMTVNGAIGPASADFIVRTLARAAQQHAQLAILQLDTPGGLDTSMRQIIKAILSSPVPVAAFVAPGGARAASAGTYIVYASHVAAMAPGTNLGAASPVQIGIGGMGGAPNPPGAPGSAGGASGGQANDKASDKTSNEATDNASTEARKVMHDAAAYIRGLAQLRGRNAAWAERAVREAVSLSASEALDQHVIDLIAQDPADLARQLDGRAITTAAGTVRIATAHAPLVYVVPDWRNRFLSIVADPNVALILLTIGIYGLFFEFANPGFVLPGVAGGICLLVGLFAMQLLPINYAGLGLVMLGLACLIAEAFLPTFGVLGFGGIVAFAVGALMLINTDVPGYGIPLPLIAGLALGGAAFVAAVSSVALRARRRPVVSGSEAMVGSIGEIIDDGLSPDHACASGWARVHGERWRVTCAVPLATGSQVRVTGRNGLLLSVAPLHGAPLHEANQGGHS</sequence>
<keyword evidence="11" id="KW-1185">Reference proteome</keyword>
<evidence type="ECO:0000256" key="2">
    <source>
        <dbReference type="ARBA" id="ARBA00022692"/>
    </source>
</evidence>
<evidence type="ECO:0000256" key="4">
    <source>
        <dbReference type="ARBA" id="ARBA00023136"/>
    </source>
</evidence>
<feature type="domain" description="NfeD1b N-terminal" evidence="9">
    <location>
        <begin position="66"/>
        <end position="165"/>
    </location>
</feature>
<keyword evidence="4 6" id="KW-0472">Membrane</keyword>
<evidence type="ECO:0000259" key="9">
    <source>
        <dbReference type="Pfam" id="PF25145"/>
    </source>
</evidence>
<feature type="transmembrane region" description="Helical" evidence="6">
    <location>
        <begin position="305"/>
        <end position="327"/>
    </location>
</feature>
<feature type="transmembrane region" description="Helical" evidence="6">
    <location>
        <begin position="358"/>
        <end position="375"/>
    </location>
</feature>
<proteinExistence type="predicted"/>
<dbReference type="InterPro" id="IPR012340">
    <property type="entry name" value="NA-bd_OB-fold"/>
</dbReference>
<dbReference type="InterPro" id="IPR056738">
    <property type="entry name" value="NfeD1b_N"/>
</dbReference>
<dbReference type="Pfam" id="PF01957">
    <property type="entry name" value="NfeD"/>
    <property type="match status" value="1"/>
</dbReference>
<feature type="transmembrane region" description="Helical" evidence="6">
    <location>
        <begin position="413"/>
        <end position="434"/>
    </location>
</feature>
<gene>
    <name evidence="10" type="ORF">LMG28688_02590</name>
</gene>
<dbReference type="Pfam" id="PF25145">
    <property type="entry name" value="NfeD1b_N"/>
    <property type="match status" value="1"/>
</dbReference>